<evidence type="ECO:0000313" key="2">
    <source>
        <dbReference type="Proteomes" id="UP001305521"/>
    </source>
</evidence>
<name>A0ABZ0PH87_9PROT</name>
<dbReference type="EMBL" id="CP137852">
    <property type="protein sequence ID" value="WPB84747.1"/>
    <property type="molecule type" value="Genomic_DNA"/>
</dbReference>
<dbReference type="Pfam" id="PF09898">
    <property type="entry name" value="DUF2125"/>
    <property type="match status" value="1"/>
</dbReference>
<reference evidence="1 2" key="1">
    <citation type="submission" date="2023-11" db="EMBL/GenBank/DDBJ databases">
        <title>Arctic aerobic anoxygenic photoheterotroph Sediminicoccus rosea KRV36 adapts its photosynthesis to long days of polar summer.</title>
        <authorList>
            <person name="Tomasch J."/>
            <person name="Kopejtka K."/>
            <person name="Bily T."/>
            <person name="Gardiner A.T."/>
            <person name="Gardian Z."/>
            <person name="Shivaramu S."/>
            <person name="Koblizek M."/>
            <person name="Engelhardt F."/>
            <person name="Kaftan D."/>
        </authorList>
    </citation>
    <scope>NUCLEOTIDE SEQUENCE [LARGE SCALE GENOMIC DNA]</scope>
    <source>
        <strain evidence="1 2">R-30</strain>
    </source>
</reference>
<proteinExistence type="predicted"/>
<protein>
    <submittedName>
        <fullName evidence="1">DUF2125 domain-containing protein</fullName>
    </submittedName>
</protein>
<accession>A0ABZ0PH87</accession>
<keyword evidence="2" id="KW-1185">Reference proteome</keyword>
<dbReference type="InterPro" id="IPR018666">
    <property type="entry name" value="DUF2125"/>
</dbReference>
<organism evidence="1 2">
    <name type="scientific">Sediminicoccus rosea</name>
    <dbReference type="NCBI Taxonomy" id="1225128"/>
    <lineage>
        <taxon>Bacteria</taxon>
        <taxon>Pseudomonadati</taxon>
        <taxon>Pseudomonadota</taxon>
        <taxon>Alphaproteobacteria</taxon>
        <taxon>Acetobacterales</taxon>
        <taxon>Roseomonadaceae</taxon>
        <taxon>Sediminicoccus</taxon>
    </lineage>
</organism>
<evidence type="ECO:0000313" key="1">
    <source>
        <dbReference type="EMBL" id="WPB84747.1"/>
    </source>
</evidence>
<sequence length="312" mass="33283">MARKWWAFLLLALILAGGGLYWTWQEATSRLEVELARWTEARRAEGWQVRHAPPERAGFPVGAVLNLSELSVRAPNGVGWQSAGATLGLFPQDHRQLRLELTGAQQLILPRGAMPVQSRSLVARLRLDGQGGTLEGDGLRLGDELAVQSLALNLFGTDFDIRAAGLAPAGLPRLDSFQVTGKLNQPPGLSAAAWRAAGGALSIGHAEARMGEAVMQLRATLTLDAQLQPEGRGTLTLVGVQEGLNAVVQAGLVAPNMVGALRAGLLLSARVPAEGGPPRVELPLELRNRRLTMARIPLATLPPVEWPGAPRR</sequence>
<dbReference type="Proteomes" id="UP001305521">
    <property type="component" value="Chromosome"/>
</dbReference>
<dbReference type="RefSeq" id="WP_318648711.1">
    <property type="nucleotide sequence ID" value="NZ_CP137852.1"/>
</dbReference>
<gene>
    <name evidence="1" type="ORF">R9Z33_21970</name>
</gene>